<comment type="catalytic activity">
    <reaction evidence="9">
        <text>(6S)-5,6,7,8-tetrahydrofolyl-(gamma-L-Glu)(n) + L-glutamate + ATP = (6S)-5,6,7,8-tetrahydrofolyl-(gamma-L-Glu)(n+1) + ADP + phosphate + H(+)</text>
        <dbReference type="Rhea" id="RHEA:10580"/>
        <dbReference type="Rhea" id="RHEA-COMP:14738"/>
        <dbReference type="Rhea" id="RHEA-COMP:14740"/>
        <dbReference type="ChEBI" id="CHEBI:15378"/>
        <dbReference type="ChEBI" id="CHEBI:29985"/>
        <dbReference type="ChEBI" id="CHEBI:30616"/>
        <dbReference type="ChEBI" id="CHEBI:43474"/>
        <dbReference type="ChEBI" id="CHEBI:141005"/>
        <dbReference type="ChEBI" id="CHEBI:456216"/>
        <dbReference type="EC" id="6.3.2.17"/>
    </reaction>
</comment>
<dbReference type="EC" id="6.3.2.17" evidence="2"/>
<name>A0ABT2SMW5_9FIRM</name>
<proteinExistence type="inferred from homology"/>
<keyword evidence="14" id="KW-1185">Reference proteome</keyword>
<comment type="caution">
    <text evidence="13">The sequence shown here is derived from an EMBL/GenBank/DDBJ whole genome shotgun (WGS) entry which is preliminary data.</text>
</comment>
<feature type="domain" description="Mur ligase C-terminal" evidence="11">
    <location>
        <begin position="296"/>
        <end position="410"/>
    </location>
</feature>
<dbReference type="PANTHER" id="PTHR11136">
    <property type="entry name" value="FOLYLPOLYGLUTAMATE SYNTHASE-RELATED"/>
    <property type="match status" value="1"/>
</dbReference>
<dbReference type="InterPro" id="IPR004101">
    <property type="entry name" value="Mur_ligase_C"/>
</dbReference>
<evidence type="ECO:0000256" key="3">
    <source>
        <dbReference type="ARBA" id="ARBA00022598"/>
    </source>
</evidence>
<dbReference type="RefSeq" id="WP_262655114.1">
    <property type="nucleotide sequence ID" value="NZ_JAOQKE010000014.1"/>
</dbReference>
<evidence type="ECO:0000256" key="2">
    <source>
        <dbReference type="ARBA" id="ARBA00013025"/>
    </source>
</evidence>
<keyword evidence="6 10" id="KW-0067">ATP-binding</keyword>
<gene>
    <name evidence="13" type="ORF">OCV47_10940</name>
</gene>
<evidence type="ECO:0000259" key="11">
    <source>
        <dbReference type="Pfam" id="PF02875"/>
    </source>
</evidence>
<evidence type="ECO:0000313" key="13">
    <source>
        <dbReference type="EMBL" id="MCU6725859.1"/>
    </source>
</evidence>
<organism evidence="13 14">
    <name type="scientific">Muricoprocola aceti</name>
    <dbReference type="NCBI Taxonomy" id="2981772"/>
    <lineage>
        <taxon>Bacteria</taxon>
        <taxon>Bacillati</taxon>
        <taxon>Bacillota</taxon>
        <taxon>Clostridia</taxon>
        <taxon>Lachnospirales</taxon>
        <taxon>Lachnospiraceae</taxon>
        <taxon>Muricoprocola</taxon>
    </lineage>
</organism>
<evidence type="ECO:0000256" key="9">
    <source>
        <dbReference type="ARBA" id="ARBA00047493"/>
    </source>
</evidence>
<dbReference type="PANTHER" id="PTHR11136:SF0">
    <property type="entry name" value="DIHYDROFOLATE SYNTHETASE-RELATED"/>
    <property type="match status" value="1"/>
</dbReference>
<dbReference type="InterPro" id="IPR013221">
    <property type="entry name" value="Mur_ligase_cen"/>
</dbReference>
<evidence type="ECO:0000256" key="1">
    <source>
        <dbReference type="ARBA" id="ARBA00008276"/>
    </source>
</evidence>
<protein>
    <recommendedName>
        <fullName evidence="2">tetrahydrofolate synthase</fullName>
        <ecNumber evidence="2">6.3.2.17</ecNumber>
    </recommendedName>
    <alternativeName>
        <fullName evidence="8">Tetrahydrofolylpolyglutamate synthase</fullName>
    </alternativeName>
</protein>
<dbReference type="Proteomes" id="UP001652338">
    <property type="component" value="Unassembled WGS sequence"/>
</dbReference>
<feature type="domain" description="Mur ligase central" evidence="12">
    <location>
        <begin position="44"/>
        <end position="270"/>
    </location>
</feature>
<evidence type="ECO:0000259" key="12">
    <source>
        <dbReference type="Pfam" id="PF08245"/>
    </source>
</evidence>
<dbReference type="EMBL" id="JAOQKE010000014">
    <property type="protein sequence ID" value="MCU6725859.1"/>
    <property type="molecule type" value="Genomic_DNA"/>
</dbReference>
<evidence type="ECO:0000256" key="5">
    <source>
        <dbReference type="ARBA" id="ARBA00022741"/>
    </source>
</evidence>
<dbReference type="Gene3D" id="3.40.1190.10">
    <property type="entry name" value="Mur-like, catalytic domain"/>
    <property type="match status" value="1"/>
</dbReference>
<evidence type="ECO:0000313" key="14">
    <source>
        <dbReference type="Proteomes" id="UP001652338"/>
    </source>
</evidence>
<dbReference type="SUPFAM" id="SSF53244">
    <property type="entry name" value="MurD-like peptide ligases, peptide-binding domain"/>
    <property type="match status" value="1"/>
</dbReference>
<dbReference type="SUPFAM" id="SSF53623">
    <property type="entry name" value="MurD-like peptide ligases, catalytic domain"/>
    <property type="match status" value="1"/>
</dbReference>
<keyword evidence="5 10" id="KW-0547">Nucleotide-binding</keyword>
<dbReference type="Pfam" id="PF08245">
    <property type="entry name" value="Mur_ligase_M"/>
    <property type="match status" value="1"/>
</dbReference>
<keyword evidence="7" id="KW-0460">Magnesium</keyword>
<evidence type="ECO:0000256" key="6">
    <source>
        <dbReference type="ARBA" id="ARBA00022840"/>
    </source>
</evidence>
<sequence length="432" mass="48234">MTYEEAEAYINSVPKFTSKNKPENTQELICRIGHPKRKMKVVHVAGTNGKGSVCAFLSSMMTAGGKRCGLFTSPHLVKMNERFQIDNIPVSDEIFLGAYDKVMKIVKEMQEDGFYHPAYFELLFAIGMVIFEEEGVEYLVLETGLGGRLDATNIVEHPIVTVITSISLDHTEILGDTIEEIAGEKAGIIKQGVPVVYDGREKRAEKVICKKAEEQNARAVPLYEETLHILGSTDHSVDYTFDAPYYCGQKITVPYLAPYQVRNSALALLAMEEIDPQHEISLETRLNAIRTTRWQGRMETVLPGVIVDGAHNEDGVHEFVRTLRQVGKGRRIVMLFSAVVEKNYEEMVHTICQTGCIQEVVVTEIHGSRIVPAGELAEVFHRYTDVPVTPVCDIDDAFALALEKKGDGLLFCVGSLYLVGEVKRVIEEKKHD</sequence>
<dbReference type="InterPro" id="IPR018109">
    <property type="entry name" value="Folylpolyglutamate_synth_CS"/>
</dbReference>
<evidence type="ECO:0000256" key="10">
    <source>
        <dbReference type="PIRNR" id="PIRNR001563"/>
    </source>
</evidence>
<evidence type="ECO:0000256" key="7">
    <source>
        <dbReference type="ARBA" id="ARBA00022842"/>
    </source>
</evidence>
<dbReference type="Gene3D" id="3.90.190.20">
    <property type="entry name" value="Mur ligase, C-terminal domain"/>
    <property type="match status" value="1"/>
</dbReference>
<dbReference type="InterPro" id="IPR001645">
    <property type="entry name" value="Folylpolyglutamate_synth"/>
</dbReference>
<dbReference type="PROSITE" id="PS01012">
    <property type="entry name" value="FOLYLPOLYGLU_SYNT_2"/>
    <property type="match status" value="1"/>
</dbReference>
<dbReference type="InterPro" id="IPR036565">
    <property type="entry name" value="Mur-like_cat_sf"/>
</dbReference>
<evidence type="ECO:0000256" key="4">
    <source>
        <dbReference type="ARBA" id="ARBA00022723"/>
    </source>
</evidence>
<keyword evidence="4" id="KW-0479">Metal-binding</keyword>
<evidence type="ECO:0000256" key="8">
    <source>
        <dbReference type="ARBA" id="ARBA00030592"/>
    </source>
</evidence>
<dbReference type="Pfam" id="PF02875">
    <property type="entry name" value="Mur_ligase_C"/>
    <property type="match status" value="1"/>
</dbReference>
<reference evidence="13 14" key="1">
    <citation type="journal article" date="2021" name="ISME Commun">
        <title>Automated analysis of genomic sequences facilitates high-throughput and comprehensive description of bacteria.</title>
        <authorList>
            <person name="Hitch T.C.A."/>
        </authorList>
    </citation>
    <scope>NUCLEOTIDE SEQUENCE [LARGE SCALE GENOMIC DNA]</scope>
    <source>
        <strain evidence="13 14">Sanger_29</strain>
    </source>
</reference>
<dbReference type="InterPro" id="IPR036615">
    <property type="entry name" value="Mur_ligase_C_dom_sf"/>
</dbReference>
<dbReference type="NCBIfam" id="TIGR01499">
    <property type="entry name" value="folC"/>
    <property type="match status" value="1"/>
</dbReference>
<keyword evidence="3 10" id="KW-0436">Ligase</keyword>
<accession>A0ABT2SMW5</accession>
<comment type="similarity">
    <text evidence="1 10">Belongs to the folylpolyglutamate synthase family.</text>
</comment>
<dbReference type="PIRSF" id="PIRSF001563">
    <property type="entry name" value="Folylpolyglu_synth"/>
    <property type="match status" value="1"/>
</dbReference>
<dbReference type="PROSITE" id="PS01011">
    <property type="entry name" value="FOLYLPOLYGLU_SYNT_1"/>
    <property type="match status" value="1"/>
</dbReference>